<sequence>MIELIFMACLATNPVECEERRMHYVDVSLMQCVMAAQPQLAKWTETHPGWQVGRWKCSYPRTAEKA</sequence>
<proteinExistence type="predicted"/>
<dbReference type="RefSeq" id="WP_161861235.1">
    <property type="nucleotide sequence ID" value="NZ_CP046620.1"/>
</dbReference>
<protein>
    <recommendedName>
        <fullName evidence="3">Secreted protein</fullName>
    </recommendedName>
</protein>
<evidence type="ECO:0008006" key="3">
    <source>
        <dbReference type="Google" id="ProtNLM"/>
    </source>
</evidence>
<dbReference type="AlphaFoldDB" id="A0A6P1SZM4"/>
<dbReference type="EMBL" id="CP046620">
    <property type="protein sequence ID" value="QHQ34666.1"/>
    <property type="molecule type" value="Genomic_DNA"/>
</dbReference>
<evidence type="ECO:0000313" key="1">
    <source>
        <dbReference type="EMBL" id="QHQ34666.1"/>
    </source>
</evidence>
<dbReference type="KEGG" id="amaq:GO499_05400"/>
<keyword evidence="2" id="KW-1185">Reference proteome</keyword>
<accession>A0A6P1SZM4</accession>
<evidence type="ECO:0000313" key="2">
    <source>
        <dbReference type="Proteomes" id="UP000464495"/>
    </source>
</evidence>
<dbReference type="Proteomes" id="UP000464495">
    <property type="component" value="Chromosome"/>
</dbReference>
<name>A0A6P1SZM4_9RHOB</name>
<organism evidence="1 2">
    <name type="scientific">Algicella marina</name>
    <dbReference type="NCBI Taxonomy" id="2683284"/>
    <lineage>
        <taxon>Bacteria</taxon>
        <taxon>Pseudomonadati</taxon>
        <taxon>Pseudomonadota</taxon>
        <taxon>Alphaproteobacteria</taxon>
        <taxon>Rhodobacterales</taxon>
        <taxon>Paracoccaceae</taxon>
        <taxon>Algicella</taxon>
    </lineage>
</organism>
<gene>
    <name evidence="1" type="ORF">GO499_05400</name>
</gene>
<reference evidence="1 2" key="1">
    <citation type="submission" date="2019-12" db="EMBL/GenBank/DDBJ databases">
        <title>Complete genome sequence of Algicella marina strain 9Alg 56(T) isolated from the red alga Tichocarpus crinitus.</title>
        <authorList>
            <person name="Kim S.-G."/>
            <person name="Nedashkovskaya O.I."/>
        </authorList>
    </citation>
    <scope>NUCLEOTIDE SEQUENCE [LARGE SCALE GENOMIC DNA]</scope>
    <source>
        <strain evidence="1 2">9Alg 56</strain>
    </source>
</reference>